<evidence type="ECO:0008006" key="3">
    <source>
        <dbReference type="Google" id="ProtNLM"/>
    </source>
</evidence>
<gene>
    <name evidence="1" type="ORF">FPANT_937</name>
</gene>
<keyword evidence="2" id="KW-1185">Reference proteome</keyword>
<dbReference type="EMBL" id="JAAOAR010000042">
    <property type="protein sequence ID" value="KAF5607320.1"/>
    <property type="molecule type" value="Genomic_DNA"/>
</dbReference>
<dbReference type="AlphaFoldDB" id="A0A8H5Q1Z2"/>
<evidence type="ECO:0000313" key="1">
    <source>
        <dbReference type="EMBL" id="KAF5607320.1"/>
    </source>
</evidence>
<accession>A0A8H5Q1Z2</accession>
<sequence>MAELALAVIPLGLKTCSGLVSYLGGLKDHDDAIARLRRLAESLEGSFRLLDGFLKSGQLNPSTSQSVDQALRCLGNCEDGLKDLKAFGEKISAMTAPDPKLGDKVKGSYRKLAYPLRQAQLTQLENTLESLCTPLTLAVQSLQLELQAATSDTLSLNTTRLHQTSDDVLALAAGVSGLRDPISSIETKLPSLQASVDGIAPQISLMIQAQLKCQMDEIRHSFQQAESTALQRNARTNEILSQLYIDRRNPVPAVYKLAMKPSALSTVASSVLACSCRARRLRTRKTHRFGPLYFIDETTTDIAHYKNCEFSFVDSKYSRNRTLRFSSIVRLVNKAVELTLCTAGGAGGFSISPSFTYYAEVDENRSPAFRVLKLLMRSYIQTTWALTNCPDFFVKSIMSKLQAIFSSGTARPTDLNSHGHSLLHLLTIMMGYNHLGGTGFGIERKQLVNIKVKQLFEFLISAGTPLSAVDSNGWMAWHIAANHLVLPVIIIGDLHVEDIEVGPGARSGVSFNHRGSQALMNYGDWNMKFVESLLGPLTIAILSTDIEEAKRLINNHPECLDETSFYGETPLHFAVEIPEILEPLVQKASPEQLVRPSKITDGEITPLGRAIQLSADICNDQENKDGTSCPCTAAVEIILAAGCPIIPYRDFTEPTILLRYGFTNLFGRASKHCKDLLAKQLKSYRRELEEIAQKKLPRSVRGVYNSLESETSMEAIELDRILRERGLLSFGRLSTALPEDLKELPTGIHHSRPVYLDITEPEDAVIFWDLGFSDIDGHGADWALTHEAGPGIGKSFRDFLIRVRPAYAIWLYEHCPNLWSLVCEHRKPESPIFVLACRSARFFISEYGQILSLSQHTAILRQVTFQKLGMEHTCSDRPGRLEDGSSESDFDSSAKDLEMEAHLNGLVMEYQAFLLLSDDDSPDEGGKDCEDDSVEMRIRRQGRAMEFWDSIWPLRVQEIEQKLASSWNPDQEVLEDLGVSLWLEDEEDMEEDATPPEQLHRRLFHEIMDELEMIK</sequence>
<evidence type="ECO:0000313" key="2">
    <source>
        <dbReference type="Proteomes" id="UP000544095"/>
    </source>
</evidence>
<dbReference type="Gene3D" id="1.25.40.20">
    <property type="entry name" value="Ankyrin repeat-containing domain"/>
    <property type="match status" value="1"/>
</dbReference>
<reference evidence="1 2" key="1">
    <citation type="submission" date="2020-05" db="EMBL/GenBank/DDBJ databases">
        <title>Identification and distribution of gene clusters putatively required for synthesis of sphingolipid metabolism inhibitors in phylogenetically diverse species of the filamentous fungus Fusarium.</title>
        <authorList>
            <person name="Kim H.-S."/>
            <person name="Busman M."/>
            <person name="Brown D.W."/>
            <person name="Divon H."/>
            <person name="Uhlig S."/>
            <person name="Proctor R.H."/>
        </authorList>
    </citation>
    <scope>NUCLEOTIDE SEQUENCE [LARGE SCALE GENOMIC DNA]</scope>
    <source>
        <strain evidence="1 2">NRRL 25211</strain>
    </source>
</reference>
<organism evidence="1 2">
    <name type="scientific">Fusarium pseudoanthophilum</name>
    <dbReference type="NCBI Taxonomy" id="48495"/>
    <lineage>
        <taxon>Eukaryota</taxon>
        <taxon>Fungi</taxon>
        <taxon>Dikarya</taxon>
        <taxon>Ascomycota</taxon>
        <taxon>Pezizomycotina</taxon>
        <taxon>Sordariomycetes</taxon>
        <taxon>Hypocreomycetidae</taxon>
        <taxon>Hypocreales</taxon>
        <taxon>Nectriaceae</taxon>
        <taxon>Fusarium</taxon>
        <taxon>Fusarium fujikuroi species complex</taxon>
    </lineage>
</organism>
<dbReference type="InterPro" id="IPR036770">
    <property type="entry name" value="Ankyrin_rpt-contain_sf"/>
</dbReference>
<dbReference type="Proteomes" id="UP000544095">
    <property type="component" value="Unassembled WGS sequence"/>
</dbReference>
<comment type="caution">
    <text evidence="1">The sequence shown here is derived from an EMBL/GenBank/DDBJ whole genome shotgun (WGS) entry which is preliminary data.</text>
</comment>
<proteinExistence type="predicted"/>
<dbReference type="SUPFAM" id="SSF48403">
    <property type="entry name" value="Ankyrin repeat"/>
    <property type="match status" value="1"/>
</dbReference>
<name>A0A8H5Q1Z2_9HYPO</name>
<protein>
    <recommendedName>
        <fullName evidence="3">Fungal N-terminal domain-containing protein</fullName>
    </recommendedName>
</protein>